<accession>A0AB39NYM4</accession>
<feature type="transmembrane region" description="Helical" evidence="9">
    <location>
        <begin position="632"/>
        <end position="652"/>
    </location>
</feature>
<dbReference type="InterPro" id="IPR011009">
    <property type="entry name" value="Kinase-like_dom_sf"/>
</dbReference>
<evidence type="ECO:0000256" key="8">
    <source>
        <dbReference type="ARBA" id="ARBA00048679"/>
    </source>
</evidence>
<evidence type="ECO:0000313" key="11">
    <source>
        <dbReference type="EMBL" id="XDQ22581.1"/>
    </source>
</evidence>
<dbReference type="SMART" id="SM00220">
    <property type="entry name" value="S_TKc"/>
    <property type="match status" value="1"/>
</dbReference>
<evidence type="ECO:0000256" key="7">
    <source>
        <dbReference type="ARBA" id="ARBA00047899"/>
    </source>
</evidence>
<keyword evidence="6" id="KW-0067">ATP-binding</keyword>
<dbReference type="GO" id="GO:0005524">
    <property type="term" value="F:ATP binding"/>
    <property type="evidence" value="ECO:0007669"/>
    <property type="project" value="UniProtKB-KW"/>
</dbReference>
<evidence type="ECO:0000256" key="9">
    <source>
        <dbReference type="SAM" id="Phobius"/>
    </source>
</evidence>
<dbReference type="InterPro" id="IPR050236">
    <property type="entry name" value="Ser_Thr_kinase_AGC"/>
</dbReference>
<evidence type="ECO:0000256" key="6">
    <source>
        <dbReference type="ARBA" id="ARBA00022840"/>
    </source>
</evidence>
<evidence type="ECO:0000256" key="5">
    <source>
        <dbReference type="ARBA" id="ARBA00022777"/>
    </source>
</evidence>
<evidence type="ECO:0000256" key="4">
    <source>
        <dbReference type="ARBA" id="ARBA00022741"/>
    </source>
</evidence>
<keyword evidence="9" id="KW-0812">Transmembrane</keyword>
<keyword evidence="5 11" id="KW-0418">Kinase</keyword>
<keyword evidence="9" id="KW-0472">Membrane</keyword>
<feature type="domain" description="Protein kinase" evidence="10">
    <location>
        <begin position="159"/>
        <end position="454"/>
    </location>
</feature>
<reference evidence="11" key="1">
    <citation type="submission" date="2024-07" db="EMBL/GenBank/DDBJ databases">
        <authorList>
            <person name="Yu S.T."/>
        </authorList>
    </citation>
    <scope>NUCLEOTIDE SEQUENCE</scope>
    <source>
        <strain evidence="11">R17</strain>
    </source>
</reference>
<dbReference type="SUPFAM" id="SSF56112">
    <property type="entry name" value="Protein kinase-like (PK-like)"/>
    <property type="match status" value="1"/>
</dbReference>
<dbReference type="PANTHER" id="PTHR24356:SF1">
    <property type="entry name" value="SERINE_THREONINE-PROTEIN KINASE GREATWALL"/>
    <property type="match status" value="1"/>
</dbReference>
<proteinExistence type="predicted"/>
<sequence length="708" mass="78210">MSATPDEEFADVLLAELNGRTTAEGRRRLVETVDETVMTTATVAILRDILDHITDYDFDRADNSRFSEACRAARRRLLDEPDGPTAPVIGFVSLISLNVTLLARRFESPDAERQRLADLYADSLFPDPAIGRAIELVYGRLGHPATDHVEDGFWSTVDFSSLHYHKAGTTSFILRGNKRVPDNEAGARSPLAVKCVLFPWNKLTAISRATDQYAQRYGAESVSEQVVKPTASSGQWVLMPFQEGRTLGEILAEFEAGSPAMAARIAKAEEVADKITTALHQLACQRPLVDADLQRQHLDLSPNNIIIDTQGNAKLIDLGVNHLYSRQVGIAEHDDAVYVAPEIKNNKKASQTADVYSLGIILMQILAGAPPRDGRTPEIIWSTSPNLGRLLEDLIEERPERRLLAVPHAQGLEYDALRQRLAFCFELVRQEPVAKESSLKYLASRLAPTSREFSTQFEQWRQWRDESEFRGPYDRYLLFFTAMSSLAWWFIVSKTALATVADIVVGEAEGLPTGSELYAKVIALSQGLVAAKFYQTVLARVTTRGIPGLRARCTEVAMRSMALVAVPTTVLSTFSPDWYWVWPWTCTGGAVAVALSNWATWSTANDLLQKSEGVLSTTPDASRRFARGYEQWWWTMLLYAVIIATIGAGVQAGKLKDTPAYVFILVVITVGVHYGTKCAAAGPAVCGSIARAFSAGQRLEIIRRRGIS</sequence>
<evidence type="ECO:0000256" key="1">
    <source>
        <dbReference type="ARBA" id="ARBA00012513"/>
    </source>
</evidence>
<keyword evidence="4" id="KW-0547">Nucleotide-binding</keyword>
<feature type="transmembrane region" description="Helical" evidence="9">
    <location>
        <begin position="581"/>
        <end position="601"/>
    </location>
</feature>
<dbReference type="PANTHER" id="PTHR24356">
    <property type="entry name" value="SERINE/THREONINE-PROTEIN KINASE"/>
    <property type="match status" value="1"/>
</dbReference>
<keyword evidence="3" id="KW-0808">Transferase</keyword>
<dbReference type="PROSITE" id="PS50011">
    <property type="entry name" value="PROTEIN_KINASE_DOM"/>
    <property type="match status" value="1"/>
</dbReference>
<evidence type="ECO:0000256" key="2">
    <source>
        <dbReference type="ARBA" id="ARBA00022527"/>
    </source>
</evidence>
<dbReference type="RefSeq" id="WP_369153369.1">
    <property type="nucleotide sequence ID" value="NZ_CP163433.1"/>
</dbReference>
<feature type="transmembrane region" description="Helical" evidence="9">
    <location>
        <begin position="658"/>
        <end position="675"/>
    </location>
</feature>
<evidence type="ECO:0000259" key="10">
    <source>
        <dbReference type="PROSITE" id="PS50011"/>
    </source>
</evidence>
<keyword evidence="2" id="KW-0723">Serine/threonine-protein kinase</keyword>
<gene>
    <name evidence="11" type="ORF">AB5J48_32685</name>
</gene>
<organism evidence="11">
    <name type="scientific">Streptomyces sp. R17</name>
    <dbReference type="NCBI Taxonomy" id="3238626"/>
    <lineage>
        <taxon>Bacteria</taxon>
        <taxon>Bacillati</taxon>
        <taxon>Actinomycetota</taxon>
        <taxon>Actinomycetes</taxon>
        <taxon>Kitasatosporales</taxon>
        <taxon>Streptomycetaceae</taxon>
        <taxon>Streptomyces</taxon>
    </lineage>
</organism>
<dbReference type="EMBL" id="CP163433">
    <property type="protein sequence ID" value="XDQ22581.1"/>
    <property type="molecule type" value="Genomic_DNA"/>
</dbReference>
<keyword evidence="9" id="KW-1133">Transmembrane helix</keyword>
<protein>
    <recommendedName>
        <fullName evidence="1">non-specific serine/threonine protein kinase</fullName>
        <ecNumber evidence="1">2.7.11.1</ecNumber>
    </recommendedName>
</protein>
<dbReference type="GO" id="GO:0035556">
    <property type="term" value="P:intracellular signal transduction"/>
    <property type="evidence" value="ECO:0007669"/>
    <property type="project" value="TreeGrafter"/>
</dbReference>
<comment type="catalytic activity">
    <reaction evidence="8">
        <text>L-seryl-[protein] + ATP = O-phospho-L-seryl-[protein] + ADP + H(+)</text>
        <dbReference type="Rhea" id="RHEA:17989"/>
        <dbReference type="Rhea" id="RHEA-COMP:9863"/>
        <dbReference type="Rhea" id="RHEA-COMP:11604"/>
        <dbReference type="ChEBI" id="CHEBI:15378"/>
        <dbReference type="ChEBI" id="CHEBI:29999"/>
        <dbReference type="ChEBI" id="CHEBI:30616"/>
        <dbReference type="ChEBI" id="CHEBI:83421"/>
        <dbReference type="ChEBI" id="CHEBI:456216"/>
        <dbReference type="EC" id="2.7.11.1"/>
    </reaction>
</comment>
<comment type="catalytic activity">
    <reaction evidence="7">
        <text>L-threonyl-[protein] + ATP = O-phospho-L-threonyl-[protein] + ADP + H(+)</text>
        <dbReference type="Rhea" id="RHEA:46608"/>
        <dbReference type="Rhea" id="RHEA-COMP:11060"/>
        <dbReference type="Rhea" id="RHEA-COMP:11605"/>
        <dbReference type="ChEBI" id="CHEBI:15378"/>
        <dbReference type="ChEBI" id="CHEBI:30013"/>
        <dbReference type="ChEBI" id="CHEBI:30616"/>
        <dbReference type="ChEBI" id="CHEBI:61977"/>
        <dbReference type="ChEBI" id="CHEBI:456216"/>
        <dbReference type="EC" id="2.7.11.1"/>
    </reaction>
</comment>
<dbReference type="AlphaFoldDB" id="A0AB39NYM4"/>
<dbReference type="EC" id="2.7.11.1" evidence="1"/>
<name>A0AB39NYM4_9ACTN</name>
<dbReference type="InterPro" id="IPR000719">
    <property type="entry name" value="Prot_kinase_dom"/>
</dbReference>
<dbReference type="GO" id="GO:0004674">
    <property type="term" value="F:protein serine/threonine kinase activity"/>
    <property type="evidence" value="ECO:0007669"/>
    <property type="project" value="UniProtKB-KW"/>
</dbReference>
<dbReference type="Pfam" id="PF00069">
    <property type="entry name" value="Pkinase"/>
    <property type="match status" value="1"/>
</dbReference>
<evidence type="ECO:0000256" key="3">
    <source>
        <dbReference type="ARBA" id="ARBA00022679"/>
    </source>
</evidence>
<dbReference type="Gene3D" id="1.10.510.10">
    <property type="entry name" value="Transferase(Phosphotransferase) domain 1"/>
    <property type="match status" value="1"/>
</dbReference>